<proteinExistence type="predicted"/>
<reference evidence="2 3" key="1">
    <citation type="journal article" date="2016" name="Mol. Biol. Evol.">
        <title>Comparative Genomics of Early-Diverging Mushroom-Forming Fungi Provides Insights into the Origins of Lignocellulose Decay Capabilities.</title>
        <authorList>
            <person name="Nagy L.G."/>
            <person name="Riley R."/>
            <person name="Tritt A."/>
            <person name="Adam C."/>
            <person name="Daum C."/>
            <person name="Floudas D."/>
            <person name="Sun H."/>
            <person name="Yadav J.S."/>
            <person name="Pangilinan J."/>
            <person name="Larsson K.H."/>
            <person name="Matsuura K."/>
            <person name="Barry K."/>
            <person name="Labutti K."/>
            <person name="Kuo R."/>
            <person name="Ohm R.A."/>
            <person name="Bhattacharya S.S."/>
            <person name="Shirouzu T."/>
            <person name="Yoshinaga Y."/>
            <person name="Martin F.M."/>
            <person name="Grigoriev I.V."/>
            <person name="Hibbett D.S."/>
        </authorList>
    </citation>
    <scope>NUCLEOTIDE SEQUENCE [LARGE SCALE GENOMIC DNA]</scope>
    <source>
        <strain evidence="2 3">CBS 109695</strain>
    </source>
</reference>
<name>A0A165XCQ4_9AGAM</name>
<feature type="compositionally biased region" description="Basic and acidic residues" evidence="1">
    <location>
        <begin position="183"/>
        <end position="200"/>
    </location>
</feature>
<sequence length="233" mass="25161">MPALVMRMKCHLSRNRLPLPQTTSRVRACHFLAFAPATFSRSRLPLLAHANARTGHADEMPLPAQPPASATGHFPRNHLPLLFLAHANTCTGYVDEHVSSGATACALPPANFRTIATATSCHAVIAPPAPFERGCPRLRCAASQGSYDDGYHSSFGSHLLQAPIFLAENPKPKTLLVGSQSRPDLHRQDRSIRRNVRDDGATGAGTKEGEKKGERGLEHDGGQSHEARTACRD</sequence>
<keyword evidence="3" id="KW-1185">Reference proteome</keyword>
<protein>
    <submittedName>
        <fullName evidence="2">Uncharacterized protein</fullName>
    </submittedName>
</protein>
<accession>A0A165XCQ4</accession>
<dbReference type="AlphaFoldDB" id="A0A165XCQ4"/>
<evidence type="ECO:0000313" key="3">
    <source>
        <dbReference type="Proteomes" id="UP000076532"/>
    </source>
</evidence>
<organism evidence="2 3">
    <name type="scientific">Athelia psychrophila</name>
    <dbReference type="NCBI Taxonomy" id="1759441"/>
    <lineage>
        <taxon>Eukaryota</taxon>
        <taxon>Fungi</taxon>
        <taxon>Dikarya</taxon>
        <taxon>Basidiomycota</taxon>
        <taxon>Agaricomycotina</taxon>
        <taxon>Agaricomycetes</taxon>
        <taxon>Agaricomycetidae</taxon>
        <taxon>Atheliales</taxon>
        <taxon>Atheliaceae</taxon>
        <taxon>Athelia</taxon>
    </lineage>
</organism>
<evidence type="ECO:0000256" key="1">
    <source>
        <dbReference type="SAM" id="MobiDB-lite"/>
    </source>
</evidence>
<feature type="compositionally biased region" description="Basic and acidic residues" evidence="1">
    <location>
        <begin position="207"/>
        <end position="233"/>
    </location>
</feature>
<gene>
    <name evidence="2" type="ORF">FIBSPDRAFT_964757</name>
</gene>
<dbReference type="EMBL" id="KV417721">
    <property type="protein sequence ID" value="KZP08416.1"/>
    <property type="molecule type" value="Genomic_DNA"/>
</dbReference>
<feature type="region of interest" description="Disordered" evidence="1">
    <location>
        <begin position="175"/>
        <end position="233"/>
    </location>
</feature>
<dbReference type="Proteomes" id="UP000076532">
    <property type="component" value="Unassembled WGS sequence"/>
</dbReference>
<evidence type="ECO:0000313" key="2">
    <source>
        <dbReference type="EMBL" id="KZP08416.1"/>
    </source>
</evidence>